<gene>
    <name evidence="6" type="ORF">K6K13_05090</name>
</gene>
<dbReference type="Pfam" id="PF00005">
    <property type="entry name" value="ABC_tran"/>
    <property type="match status" value="1"/>
</dbReference>
<dbReference type="InterPro" id="IPR017871">
    <property type="entry name" value="ABC_transporter-like_CS"/>
</dbReference>
<dbReference type="SMART" id="SM00382">
    <property type="entry name" value="AAA"/>
    <property type="match status" value="1"/>
</dbReference>
<dbReference type="InterPro" id="IPR003439">
    <property type="entry name" value="ABC_transporter-like_ATP-bd"/>
</dbReference>
<dbReference type="InterPro" id="IPR003593">
    <property type="entry name" value="AAA+_ATPase"/>
</dbReference>
<evidence type="ECO:0000259" key="5">
    <source>
        <dbReference type="PROSITE" id="PS50893"/>
    </source>
</evidence>
<evidence type="ECO:0000313" key="7">
    <source>
        <dbReference type="Proteomes" id="UP000825886"/>
    </source>
</evidence>
<keyword evidence="4 6" id="KW-0067">ATP-binding</keyword>
<dbReference type="RefSeq" id="WP_222160970.1">
    <property type="nucleotide sequence ID" value="NZ_CP081864.1"/>
</dbReference>
<dbReference type="PANTHER" id="PTHR42798">
    <property type="entry name" value="LIPOPROTEIN-RELEASING SYSTEM ATP-BINDING PROTEIN LOLD"/>
    <property type="match status" value="1"/>
</dbReference>
<dbReference type="EMBL" id="CP081864">
    <property type="protein sequence ID" value="QZN97946.1"/>
    <property type="molecule type" value="Genomic_DNA"/>
</dbReference>
<accession>A0ABX9AT55</accession>
<keyword evidence="3" id="KW-0547">Nucleotide-binding</keyword>
<sequence length="219" mass="24468">MIQLESAEKFYTTRTVKTLALRDINLQIAAGEFVSIMGPSGSGKTTLLNVLGMFETLDAGRLQLAQHDITPMRHSQKIALRRQLLGYIFQSFNLIDFMSVYENIELPLKYRNVPQSERKARVKQPLEQFGLSGRSAHYPAQLSGGQQQRVAIARAMISRPTLILADEPTGNLDSSNSKTVLQQLEDINQAGTTVVMVTHSPEASEYAKRHLMMKDGYLT</sequence>
<dbReference type="PROSITE" id="PS50893">
    <property type="entry name" value="ABC_TRANSPORTER_2"/>
    <property type="match status" value="1"/>
</dbReference>
<protein>
    <submittedName>
        <fullName evidence="6">ATP-binding cassette domain-containing protein</fullName>
    </submittedName>
</protein>
<feature type="domain" description="ABC transporter" evidence="5">
    <location>
        <begin position="2"/>
        <end position="218"/>
    </location>
</feature>
<dbReference type="InterPro" id="IPR017911">
    <property type="entry name" value="MacB-like_ATP-bd"/>
</dbReference>
<organism evidence="6 7">
    <name type="scientific">Symbiopectobacterium purcellii</name>
    <dbReference type="NCBI Taxonomy" id="2871826"/>
    <lineage>
        <taxon>Bacteria</taxon>
        <taxon>Pseudomonadati</taxon>
        <taxon>Pseudomonadota</taxon>
        <taxon>Gammaproteobacteria</taxon>
        <taxon>Enterobacterales</taxon>
        <taxon>Enterobacteriaceae</taxon>
    </lineage>
</organism>
<evidence type="ECO:0000256" key="4">
    <source>
        <dbReference type="ARBA" id="ARBA00022840"/>
    </source>
</evidence>
<dbReference type="PROSITE" id="PS00211">
    <property type="entry name" value="ABC_TRANSPORTER_1"/>
    <property type="match status" value="1"/>
</dbReference>
<keyword evidence="2" id="KW-0813">Transport</keyword>
<reference evidence="6 7" key="1">
    <citation type="submission" date="2021-08" db="EMBL/GenBank/DDBJ databases">
        <title>Culture and genomic analysis of Symbiopectobacterium purcellii sp. nov. gen. nov., isolated from the leafhopper Empoasca decipiens.</title>
        <authorList>
            <person name="Nadal-Jimenez P."/>
            <person name="Siozios S."/>
            <person name="Halliday N."/>
            <person name="Camara M."/>
            <person name="Hurst G.D.D."/>
        </authorList>
    </citation>
    <scope>NUCLEOTIDE SEQUENCE [LARGE SCALE GENOMIC DNA]</scope>
    <source>
        <strain evidence="6 7">SyEd1</strain>
    </source>
</reference>
<keyword evidence="7" id="KW-1185">Reference proteome</keyword>
<name>A0ABX9AT55_9ENTR</name>
<dbReference type="CDD" id="cd03255">
    <property type="entry name" value="ABC_MJ0796_LolCDE_FtsE"/>
    <property type="match status" value="1"/>
</dbReference>
<dbReference type="Proteomes" id="UP000825886">
    <property type="component" value="Chromosome"/>
</dbReference>
<dbReference type="GO" id="GO:0005524">
    <property type="term" value="F:ATP binding"/>
    <property type="evidence" value="ECO:0007669"/>
    <property type="project" value="UniProtKB-KW"/>
</dbReference>
<dbReference type="SUPFAM" id="SSF52540">
    <property type="entry name" value="P-loop containing nucleoside triphosphate hydrolases"/>
    <property type="match status" value="1"/>
</dbReference>
<evidence type="ECO:0000256" key="1">
    <source>
        <dbReference type="ARBA" id="ARBA00005417"/>
    </source>
</evidence>
<evidence type="ECO:0000256" key="3">
    <source>
        <dbReference type="ARBA" id="ARBA00022741"/>
    </source>
</evidence>
<proteinExistence type="inferred from homology"/>
<evidence type="ECO:0000313" key="6">
    <source>
        <dbReference type="EMBL" id="QZN97946.1"/>
    </source>
</evidence>
<dbReference type="InterPro" id="IPR027417">
    <property type="entry name" value="P-loop_NTPase"/>
</dbReference>
<dbReference type="Gene3D" id="3.40.50.300">
    <property type="entry name" value="P-loop containing nucleotide triphosphate hydrolases"/>
    <property type="match status" value="1"/>
</dbReference>
<evidence type="ECO:0000256" key="2">
    <source>
        <dbReference type="ARBA" id="ARBA00022448"/>
    </source>
</evidence>
<dbReference type="PANTHER" id="PTHR42798:SF7">
    <property type="entry name" value="ALPHA-D-RIBOSE 1-METHYLPHOSPHONATE 5-TRIPHOSPHATE SYNTHASE SUBUNIT PHNL"/>
    <property type="match status" value="1"/>
</dbReference>
<comment type="similarity">
    <text evidence="1">Belongs to the ABC transporter superfamily.</text>
</comment>